<name>A0A6J5NPH7_9CAUD</name>
<proteinExistence type="predicted"/>
<accession>A0A6J5NPH7</accession>
<sequence length="275" mass="26740">MATALPNANINIPYSAFLDENTGRPSQPWLQWLMNPSVISINLGNGLAVTSGGTGLTTIPTNGQLLIGNGTGYTLNTLGFGAGISVTNGSGTISVANTGVLSNIAGTGISVSSATGNVTVANTGVLSFSAGTTGLTPSTATTGVVALAGTLIAVNGGTGFSSYAVGDLLYANTTTTLAKLPDVATGNALISGGVGTAPAWGKIGLTTHVSGILPVANGGTGTGVAYTVATLPVAGTQGRRAWVTNALAPTFLTAVVGGGAVVCPVFDNGTTWVAG</sequence>
<gene>
    <name evidence="1" type="ORF">UFOVP776_5</name>
</gene>
<evidence type="ECO:0000313" key="1">
    <source>
        <dbReference type="EMBL" id="CAB4161730.1"/>
    </source>
</evidence>
<organism evidence="1">
    <name type="scientific">uncultured Caudovirales phage</name>
    <dbReference type="NCBI Taxonomy" id="2100421"/>
    <lineage>
        <taxon>Viruses</taxon>
        <taxon>Duplodnaviria</taxon>
        <taxon>Heunggongvirae</taxon>
        <taxon>Uroviricota</taxon>
        <taxon>Caudoviricetes</taxon>
        <taxon>Peduoviridae</taxon>
        <taxon>Maltschvirus</taxon>
        <taxon>Maltschvirus maltsch</taxon>
    </lineage>
</organism>
<protein>
    <submittedName>
        <fullName evidence="1">Uncharacterized protein</fullName>
    </submittedName>
</protein>
<reference evidence="1" key="1">
    <citation type="submission" date="2020-04" db="EMBL/GenBank/DDBJ databases">
        <authorList>
            <person name="Chiriac C."/>
            <person name="Salcher M."/>
            <person name="Ghai R."/>
            <person name="Kavagutti S V."/>
        </authorList>
    </citation>
    <scope>NUCLEOTIDE SEQUENCE</scope>
</reference>
<dbReference type="EMBL" id="LR796724">
    <property type="protein sequence ID" value="CAB4161730.1"/>
    <property type="molecule type" value="Genomic_DNA"/>
</dbReference>